<proteinExistence type="predicted"/>
<reference evidence="1 2" key="1">
    <citation type="submission" date="2018-05" db="EMBL/GenBank/DDBJ databases">
        <title>Reference genomes for bee gut microbiota database.</title>
        <authorList>
            <person name="Ellegaard K.M."/>
        </authorList>
    </citation>
    <scope>NUCLEOTIDE SEQUENCE [LARGE SCALE GENOMIC DNA]</scope>
    <source>
        <strain evidence="1 2">ESL0172</strain>
    </source>
</reference>
<dbReference type="RefSeq" id="WP_110447353.1">
    <property type="nucleotide sequence ID" value="NZ_CP132381.1"/>
</dbReference>
<dbReference type="AlphaFoldDB" id="A0A2V4E019"/>
<dbReference type="EMBL" id="QGLO01000004">
    <property type="protein sequence ID" value="PXY91382.1"/>
    <property type="molecule type" value="Genomic_DNA"/>
</dbReference>
<dbReference type="Proteomes" id="UP000247673">
    <property type="component" value="Unassembled WGS sequence"/>
</dbReference>
<dbReference type="OrthoDB" id="7065859at2"/>
<accession>A0A2V4E019</accession>
<name>A0A2V4E019_9GAMM</name>
<organism evidence="1 2">
    <name type="scientific">Gilliamella apis</name>
    <dbReference type="NCBI Taxonomy" id="1970738"/>
    <lineage>
        <taxon>Bacteria</taxon>
        <taxon>Pseudomonadati</taxon>
        <taxon>Pseudomonadota</taxon>
        <taxon>Gammaproteobacteria</taxon>
        <taxon>Orbales</taxon>
        <taxon>Orbaceae</taxon>
        <taxon>Gilliamella</taxon>
    </lineage>
</organism>
<gene>
    <name evidence="1" type="ORF">DKK78_03355</name>
</gene>
<sequence length="87" mass="10321">MITVEEWQKLKVGDVVWLASQEVVEPMRLIISKITEHRFYCGKSCFDKKHYIFFMSLSDVIQAVNFRLKIQIEKIQAQIKSNLNMKE</sequence>
<comment type="caution">
    <text evidence="1">The sequence shown here is derived from an EMBL/GenBank/DDBJ whole genome shotgun (WGS) entry which is preliminary data.</text>
</comment>
<evidence type="ECO:0000313" key="1">
    <source>
        <dbReference type="EMBL" id="PXY91382.1"/>
    </source>
</evidence>
<evidence type="ECO:0000313" key="2">
    <source>
        <dbReference type="Proteomes" id="UP000247673"/>
    </source>
</evidence>
<protein>
    <submittedName>
        <fullName evidence="1">Uncharacterized protein</fullName>
    </submittedName>
</protein>
<keyword evidence="2" id="KW-1185">Reference proteome</keyword>